<protein>
    <submittedName>
        <fullName evidence="1">Uncharacterized protein</fullName>
    </submittedName>
</protein>
<keyword evidence="2" id="KW-1185">Reference proteome</keyword>
<evidence type="ECO:0000313" key="1">
    <source>
        <dbReference type="EMBL" id="QDU44082.1"/>
    </source>
</evidence>
<dbReference type="KEGG" id="sdyn:Mal52_25600"/>
<evidence type="ECO:0000313" key="2">
    <source>
        <dbReference type="Proteomes" id="UP000319383"/>
    </source>
</evidence>
<gene>
    <name evidence="1" type="ORF">Mal52_25600</name>
</gene>
<name>A0A517ZNL6_9PLAN</name>
<organism evidence="1 2">
    <name type="scientific">Symmachiella dynata</name>
    <dbReference type="NCBI Taxonomy" id="2527995"/>
    <lineage>
        <taxon>Bacteria</taxon>
        <taxon>Pseudomonadati</taxon>
        <taxon>Planctomycetota</taxon>
        <taxon>Planctomycetia</taxon>
        <taxon>Planctomycetales</taxon>
        <taxon>Planctomycetaceae</taxon>
        <taxon>Symmachiella</taxon>
    </lineage>
</organism>
<sequence length="132" mass="15218">MTQTITIRDEELGGGAVNEFSLDCLSEHITVRELIRSRVFQEVKDHNAKQNQTEFNGLVQPTDSERTLNGFQMKKRRQIDWKKQFEQALEGFERNQILILVDDRQAESLEEEIEVGPQTVVTFLRLTLLVGG</sequence>
<reference evidence="1 2" key="1">
    <citation type="submission" date="2019-02" db="EMBL/GenBank/DDBJ databases">
        <title>Deep-cultivation of Planctomycetes and their phenomic and genomic characterization uncovers novel biology.</title>
        <authorList>
            <person name="Wiegand S."/>
            <person name="Jogler M."/>
            <person name="Boedeker C."/>
            <person name="Pinto D."/>
            <person name="Vollmers J."/>
            <person name="Rivas-Marin E."/>
            <person name="Kohn T."/>
            <person name="Peeters S.H."/>
            <person name="Heuer A."/>
            <person name="Rast P."/>
            <person name="Oberbeckmann S."/>
            <person name="Bunk B."/>
            <person name="Jeske O."/>
            <person name="Meyerdierks A."/>
            <person name="Storesund J.E."/>
            <person name="Kallscheuer N."/>
            <person name="Luecker S."/>
            <person name="Lage O.M."/>
            <person name="Pohl T."/>
            <person name="Merkel B.J."/>
            <person name="Hornburger P."/>
            <person name="Mueller R.-W."/>
            <person name="Bruemmer F."/>
            <person name="Labrenz M."/>
            <person name="Spormann A.M."/>
            <person name="Op den Camp H."/>
            <person name="Overmann J."/>
            <person name="Amann R."/>
            <person name="Jetten M.S.M."/>
            <person name="Mascher T."/>
            <person name="Medema M.H."/>
            <person name="Devos D.P."/>
            <person name="Kaster A.-K."/>
            <person name="Ovreas L."/>
            <person name="Rohde M."/>
            <person name="Galperin M.Y."/>
            <person name="Jogler C."/>
        </authorList>
    </citation>
    <scope>NUCLEOTIDE SEQUENCE [LARGE SCALE GENOMIC DNA]</scope>
    <source>
        <strain evidence="1 2">Mal52</strain>
    </source>
</reference>
<dbReference type="EMBL" id="CP036276">
    <property type="protein sequence ID" value="QDU44082.1"/>
    <property type="molecule type" value="Genomic_DNA"/>
</dbReference>
<dbReference type="AlphaFoldDB" id="A0A517ZNL6"/>
<accession>A0A517ZNL6</accession>
<dbReference type="Proteomes" id="UP000319383">
    <property type="component" value="Chromosome"/>
</dbReference>
<proteinExistence type="predicted"/>
<dbReference type="RefSeq" id="WP_145376411.1">
    <property type="nucleotide sequence ID" value="NZ_CP036276.1"/>
</dbReference>